<name>A0AAD9QDP0_ACRCE</name>
<dbReference type="Pfam" id="PF00589">
    <property type="entry name" value="Phage_integrase"/>
    <property type="match status" value="1"/>
</dbReference>
<accession>A0AAD9QDP0</accession>
<dbReference type="PANTHER" id="PTHR35617">
    <property type="entry name" value="PHAGE_INTEGRASE DOMAIN-CONTAINING PROTEIN"/>
    <property type="match status" value="1"/>
</dbReference>
<evidence type="ECO:0000256" key="1">
    <source>
        <dbReference type="ARBA" id="ARBA00023125"/>
    </source>
</evidence>
<proteinExistence type="predicted"/>
<keyword evidence="1" id="KW-0238">DNA-binding</keyword>
<dbReference type="InterPro" id="IPR011010">
    <property type="entry name" value="DNA_brk_join_enz"/>
</dbReference>
<dbReference type="InterPro" id="IPR002104">
    <property type="entry name" value="Integrase_catalytic"/>
</dbReference>
<dbReference type="Gene3D" id="1.10.150.130">
    <property type="match status" value="1"/>
</dbReference>
<dbReference type="PROSITE" id="PS51898">
    <property type="entry name" value="TYR_RECOMBINASE"/>
    <property type="match status" value="1"/>
</dbReference>
<reference evidence="5" key="2">
    <citation type="journal article" date="2023" name="Science">
        <title>Genomic signatures of disease resistance in endangered staghorn corals.</title>
        <authorList>
            <person name="Vollmer S.V."/>
            <person name="Selwyn J.D."/>
            <person name="Despard B.A."/>
            <person name="Roesel C.L."/>
        </authorList>
    </citation>
    <scope>NUCLEOTIDE SEQUENCE</scope>
    <source>
        <strain evidence="5">K2</strain>
    </source>
</reference>
<dbReference type="SUPFAM" id="SSF56672">
    <property type="entry name" value="DNA/RNA polymerases"/>
    <property type="match status" value="1"/>
</dbReference>
<dbReference type="Gene3D" id="3.30.70.270">
    <property type="match status" value="1"/>
</dbReference>
<dbReference type="AlphaFoldDB" id="A0AAD9QDP0"/>
<sequence>MERGFVPIPMFPLGPTSSPRLFTKLLKPVFGHLRAQCGISCTGYIDDSLYLGETVQECMTNIHTAVQLFISLGFHIHPKKSVIVPSQSIEYLGFVLSSVTMTVKLTDAKISKYVKLCKGFLTVYKKHKIRDVASLIGKLTSTFPGVQYGPLHYRHLEQDKTEALKQCGGGYEAPMVLSNASLRDLQWWVTNLDTAFRNIHIGEPECIVHTDASLTWWGAKCERMSAQGIWSSGEKCRPINYLELLAIQCGLQSLCRVHHDCHIRILSDNVTAVTYINAMGGSKSEGCDILATEIWDWAITRQVWLSAVHTPGAENTEADSLSRNLNPNLEWSLTDRAFTRILEDFCFTPSVDLFASRLNHKLETCVSWKPDPFATFIDAFTIDWGPHSFYAFPPFCLHVGGSSSSLQGNQIELDAPVIPPGPSPQLSTGITSMQGIRESLVSSGISANIADVILSSWRQGTIKQYNVFLKKWTEFCLSRQTNSLSSSVLLVLEFLHHLYTQGYSYSSLNTARLALSALCLSSQAHSESDAIGKHPLVCRHIKGVFQEKPPTPKFSEIWPVDQVLQALEQANPLEELHLRDLTFKLTMLVALVTGQRCQTLSYLDISDKHMKKFPTYFSFALTGHVKQNRPGQMFTNVRLFKYPMNKNFCVYTTLEHYLKVTESLRKSSQLLVSYVKPHDKVCSSTIGRWLKTSLAQAGIDIHVYQAHSTRSASTSKAAGSLPVDAVMKLAGWSQESTFRKYYDKTVSASDEMNKAVLEQ</sequence>
<dbReference type="InterPro" id="IPR043128">
    <property type="entry name" value="Rev_trsase/Diguanyl_cyclase"/>
</dbReference>
<dbReference type="PROSITE" id="PS50878">
    <property type="entry name" value="RT_POL"/>
    <property type="match status" value="1"/>
</dbReference>
<dbReference type="GO" id="GO:0006310">
    <property type="term" value="P:DNA recombination"/>
    <property type="evidence" value="ECO:0007669"/>
    <property type="project" value="UniProtKB-KW"/>
</dbReference>
<dbReference type="GO" id="GO:0015074">
    <property type="term" value="P:DNA integration"/>
    <property type="evidence" value="ECO:0007669"/>
    <property type="project" value="InterPro"/>
</dbReference>
<dbReference type="PANTHER" id="PTHR35617:SF3">
    <property type="entry name" value="CORE-BINDING (CB) DOMAIN-CONTAINING PROTEIN"/>
    <property type="match status" value="1"/>
</dbReference>
<keyword evidence="2" id="KW-0233">DNA recombination</keyword>
<protein>
    <submittedName>
        <fullName evidence="5">Uncharacterized protein</fullName>
    </submittedName>
</protein>
<dbReference type="InterPro" id="IPR000477">
    <property type="entry name" value="RT_dom"/>
</dbReference>
<evidence type="ECO:0000256" key="2">
    <source>
        <dbReference type="ARBA" id="ARBA00023172"/>
    </source>
</evidence>
<dbReference type="SUPFAM" id="SSF56349">
    <property type="entry name" value="DNA breaking-rejoining enzymes"/>
    <property type="match status" value="1"/>
</dbReference>
<reference evidence="5" key="1">
    <citation type="journal article" date="2023" name="G3 (Bethesda)">
        <title>Whole genome assembly and annotation of the endangered Caribbean coral Acropora cervicornis.</title>
        <authorList>
            <person name="Selwyn J.D."/>
            <person name="Vollmer S.V."/>
        </authorList>
    </citation>
    <scope>NUCLEOTIDE SEQUENCE</scope>
    <source>
        <strain evidence="5">K2</strain>
    </source>
</reference>
<keyword evidence="6" id="KW-1185">Reference proteome</keyword>
<evidence type="ECO:0000259" key="3">
    <source>
        <dbReference type="PROSITE" id="PS50878"/>
    </source>
</evidence>
<dbReference type="InterPro" id="IPR010998">
    <property type="entry name" value="Integrase_recombinase_N"/>
</dbReference>
<comment type="caution">
    <text evidence="5">The sequence shown here is derived from an EMBL/GenBank/DDBJ whole genome shotgun (WGS) entry which is preliminary data.</text>
</comment>
<feature type="domain" description="Tyr recombinase" evidence="4">
    <location>
        <begin position="549"/>
        <end position="758"/>
    </location>
</feature>
<dbReference type="Proteomes" id="UP001249851">
    <property type="component" value="Unassembled WGS sequence"/>
</dbReference>
<evidence type="ECO:0000313" key="5">
    <source>
        <dbReference type="EMBL" id="KAK2559388.1"/>
    </source>
</evidence>
<evidence type="ECO:0000259" key="4">
    <source>
        <dbReference type="PROSITE" id="PS51898"/>
    </source>
</evidence>
<dbReference type="CDD" id="cd09275">
    <property type="entry name" value="RNase_HI_RT_DIRS1"/>
    <property type="match status" value="1"/>
</dbReference>
<evidence type="ECO:0000313" key="6">
    <source>
        <dbReference type="Proteomes" id="UP001249851"/>
    </source>
</evidence>
<dbReference type="GO" id="GO:0003677">
    <property type="term" value="F:DNA binding"/>
    <property type="evidence" value="ECO:0007669"/>
    <property type="project" value="UniProtKB-KW"/>
</dbReference>
<dbReference type="Pfam" id="PF00078">
    <property type="entry name" value="RVT_1"/>
    <property type="match status" value="1"/>
</dbReference>
<gene>
    <name evidence="5" type="ORF">P5673_018009</name>
</gene>
<dbReference type="EMBL" id="JARQWQ010000040">
    <property type="protein sequence ID" value="KAK2559388.1"/>
    <property type="molecule type" value="Genomic_DNA"/>
</dbReference>
<organism evidence="5 6">
    <name type="scientific">Acropora cervicornis</name>
    <name type="common">Staghorn coral</name>
    <dbReference type="NCBI Taxonomy" id="6130"/>
    <lineage>
        <taxon>Eukaryota</taxon>
        <taxon>Metazoa</taxon>
        <taxon>Cnidaria</taxon>
        <taxon>Anthozoa</taxon>
        <taxon>Hexacorallia</taxon>
        <taxon>Scleractinia</taxon>
        <taxon>Astrocoeniina</taxon>
        <taxon>Acroporidae</taxon>
        <taxon>Acropora</taxon>
    </lineage>
</organism>
<feature type="domain" description="Reverse transcriptase" evidence="3">
    <location>
        <begin position="1"/>
        <end position="96"/>
    </location>
</feature>
<dbReference type="InterPro" id="IPR013762">
    <property type="entry name" value="Integrase-like_cat_sf"/>
</dbReference>
<dbReference type="Gene3D" id="1.10.443.10">
    <property type="entry name" value="Intergrase catalytic core"/>
    <property type="match status" value="1"/>
</dbReference>
<dbReference type="InterPro" id="IPR043502">
    <property type="entry name" value="DNA/RNA_pol_sf"/>
</dbReference>